<sequence>MPRQRHGRRHSAVSYDTAEARCKPLQSSESHQPPPPCRHPCIRYALSMPALP</sequence>
<protein>
    <submittedName>
        <fullName evidence="2">Uncharacterized protein</fullName>
    </submittedName>
</protein>
<dbReference type="EMBL" id="AY545598">
    <property type="protein sequence ID" value="AAX22082.1"/>
    <property type="molecule type" value="Genomic_DNA"/>
</dbReference>
<organism evidence="2">
    <name type="scientific">Escherichia coli</name>
    <dbReference type="NCBI Taxonomy" id="562"/>
    <lineage>
        <taxon>Bacteria</taxon>
        <taxon>Pseudomonadati</taxon>
        <taxon>Pseudomonadota</taxon>
        <taxon>Gammaproteobacteria</taxon>
        <taxon>Enterobacterales</taxon>
        <taxon>Enterobacteriaceae</taxon>
        <taxon>Escherichia</taxon>
    </lineage>
</organism>
<proteinExistence type="predicted"/>
<feature type="region of interest" description="Disordered" evidence="1">
    <location>
        <begin position="1"/>
        <end position="37"/>
    </location>
</feature>
<keyword evidence="2" id="KW-0614">Plasmid</keyword>
<feature type="compositionally biased region" description="Basic residues" evidence="1">
    <location>
        <begin position="1"/>
        <end position="11"/>
    </location>
</feature>
<name>Q5DQG9_ECOLX</name>
<evidence type="ECO:0000313" key="2">
    <source>
        <dbReference type="EMBL" id="AAX22082.1"/>
    </source>
</evidence>
<accession>Q5DQG9</accession>
<reference evidence="2" key="1">
    <citation type="journal article" date="2006" name="Infect. Immun.">
        <title>Acquisition of avian pathogenic Escherichia coli plasmids by a commensal E. coli isolate enhances its abilities to kill chicken embryos, grow in human urine, and colonize the murine kidney.</title>
        <authorList>
            <person name="Skyberg J.A."/>
            <person name="Johnson T.J."/>
            <person name="Johnson J.R."/>
            <person name="Clabots C."/>
            <person name="Logue C.M."/>
            <person name="Nolan L.K."/>
        </authorList>
    </citation>
    <scope>NUCLEOTIDE SEQUENCE</scope>
    <source>
        <strain evidence="2">A2363</strain>
        <plasmid evidence="2">pAPEC-O2-ColV</plasmid>
    </source>
</reference>
<dbReference type="AlphaFoldDB" id="Q5DQG9"/>
<geneLocation type="plasmid" evidence="2">
    <name>pAPEC-O2-ColV</name>
</geneLocation>
<evidence type="ECO:0000256" key="1">
    <source>
        <dbReference type="SAM" id="MobiDB-lite"/>
    </source>
</evidence>